<sequence length="231" mass="26606">MRRTPMNRSISVHAHISLVNIITVQPKQISSPLHSWQQRVGDPKKNENKLVTMATKSTRSKTDIYLLGSTITELTGSKLPSIGMALGLFLHHHIELNKTIRESSTTTIEEITKLWQKARIPVQELRNCQSKLEKLFEQWRLLKKNKNRNTLTQKSKEGEFVSKLNNIFDIAHATALNMIKISQDKEFLLAQCEKGRRGSTLGVDKRLQKMQKMADFRKNASLKRCQQMKKM</sequence>
<name>A0A4Y2N1V9_ARAVE</name>
<accession>A0A4Y2N1V9</accession>
<reference evidence="1 2" key="1">
    <citation type="journal article" date="2019" name="Sci. Rep.">
        <title>Orb-weaving spider Araneus ventricosus genome elucidates the spidroin gene catalogue.</title>
        <authorList>
            <person name="Kono N."/>
            <person name="Nakamura H."/>
            <person name="Ohtoshi R."/>
            <person name="Moran D.A.P."/>
            <person name="Shinohara A."/>
            <person name="Yoshida Y."/>
            <person name="Fujiwara M."/>
            <person name="Mori M."/>
            <person name="Tomita M."/>
            <person name="Arakawa K."/>
        </authorList>
    </citation>
    <scope>NUCLEOTIDE SEQUENCE [LARGE SCALE GENOMIC DNA]</scope>
</reference>
<keyword evidence="2" id="KW-1185">Reference proteome</keyword>
<protein>
    <submittedName>
        <fullName evidence="1">Uncharacterized protein</fullName>
    </submittedName>
</protein>
<dbReference type="EMBL" id="BGPR01008262">
    <property type="protein sequence ID" value="GBN32614.1"/>
    <property type="molecule type" value="Genomic_DNA"/>
</dbReference>
<dbReference type="Proteomes" id="UP000499080">
    <property type="component" value="Unassembled WGS sequence"/>
</dbReference>
<dbReference type="AlphaFoldDB" id="A0A4Y2N1V9"/>
<evidence type="ECO:0000313" key="1">
    <source>
        <dbReference type="EMBL" id="GBN32614.1"/>
    </source>
</evidence>
<evidence type="ECO:0000313" key="2">
    <source>
        <dbReference type="Proteomes" id="UP000499080"/>
    </source>
</evidence>
<gene>
    <name evidence="1" type="ORF">AVEN_135919_1</name>
</gene>
<organism evidence="1 2">
    <name type="scientific">Araneus ventricosus</name>
    <name type="common">Orbweaver spider</name>
    <name type="synonym">Epeira ventricosa</name>
    <dbReference type="NCBI Taxonomy" id="182803"/>
    <lineage>
        <taxon>Eukaryota</taxon>
        <taxon>Metazoa</taxon>
        <taxon>Ecdysozoa</taxon>
        <taxon>Arthropoda</taxon>
        <taxon>Chelicerata</taxon>
        <taxon>Arachnida</taxon>
        <taxon>Araneae</taxon>
        <taxon>Araneomorphae</taxon>
        <taxon>Entelegynae</taxon>
        <taxon>Araneoidea</taxon>
        <taxon>Araneidae</taxon>
        <taxon>Araneus</taxon>
    </lineage>
</organism>
<dbReference type="OrthoDB" id="8044640at2759"/>
<proteinExistence type="predicted"/>
<comment type="caution">
    <text evidence="1">The sequence shown here is derived from an EMBL/GenBank/DDBJ whole genome shotgun (WGS) entry which is preliminary data.</text>
</comment>